<evidence type="ECO:0000313" key="2">
    <source>
        <dbReference type="Proteomes" id="UP000228886"/>
    </source>
</evidence>
<dbReference type="EMBL" id="PETL01000152">
    <property type="protein sequence ID" value="PIV64250.1"/>
    <property type="molecule type" value="Genomic_DNA"/>
</dbReference>
<proteinExistence type="predicted"/>
<evidence type="ECO:0000313" key="1">
    <source>
        <dbReference type="EMBL" id="PIV64250.1"/>
    </source>
</evidence>
<organism evidence="1 2">
    <name type="scientific">bacterium (Candidatus Ratteibacteria) CG01_land_8_20_14_3_00_40_19</name>
    <dbReference type="NCBI Taxonomy" id="2014290"/>
    <lineage>
        <taxon>Bacteria</taxon>
        <taxon>Candidatus Ratteibacteria</taxon>
    </lineage>
</organism>
<gene>
    <name evidence="1" type="ORF">COS11_03150</name>
</gene>
<name>A0A2M7E936_9BACT</name>
<dbReference type="AlphaFoldDB" id="A0A2M7E936"/>
<comment type="caution">
    <text evidence="1">The sequence shown here is derived from an EMBL/GenBank/DDBJ whole genome shotgun (WGS) entry which is preliminary data.</text>
</comment>
<accession>A0A2M7E936</accession>
<evidence type="ECO:0008006" key="3">
    <source>
        <dbReference type="Google" id="ProtNLM"/>
    </source>
</evidence>
<protein>
    <recommendedName>
        <fullName evidence="3">Intracellular proteinase inhibitor BsuPI domain-containing protein</fullName>
    </recommendedName>
</protein>
<sequence>MVICFSSSGYAVPKGVKVGHGRFWLKASSEIIPFRFTMESDRKNIKVGESMNIKLKFENVSSTTTEIDFSKIVISLYSKGKGTKTFSLPKNMITWRVNIIPNGFIGVNFSLTDLVQKLSVGNYSIMGHYQLNKNEGINSVSDIPFIVFK</sequence>
<dbReference type="Proteomes" id="UP000228886">
    <property type="component" value="Unassembled WGS sequence"/>
</dbReference>
<reference evidence="2" key="1">
    <citation type="submission" date="2017-09" db="EMBL/GenBank/DDBJ databases">
        <title>Depth-based differentiation of microbial function through sediment-hosted aquifers and enrichment of novel symbionts in the deep terrestrial subsurface.</title>
        <authorList>
            <person name="Probst A.J."/>
            <person name="Ladd B."/>
            <person name="Jarett J.K."/>
            <person name="Geller-Mcgrath D.E."/>
            <person name="Sieber C.M.K."/>
            <person name="Emerson J.B."/>
            <person name="Anantharaman K."/>
            <person name="Thomas B.C."/>
            <person name="Malmstrom R."/>
            <person name="Stieglmeier M."/>
            <person name="Klingl A."/>
            <person name="Woyke T."/>
            <person name="Ryan C.M."/>
            <person name="Banfield J.F."/>
        </authorList>
    </citation>
    <scope>NUCLEOTIDE SEQUENCE [LARGE SCALE GENOMIC DNA]</scope>
</reference>